<dbReference type="Pfam" id="PF01882">
    <property type="entry name" value="DUF58"/>
    <property type="match status" value="1"/>
</dbReference>
<dbReference type="STRING" id="1576369.SAMN05421753_11133"/>
<dbReference type="AlphaFoldDB" id="A0A1I3JWJ6"/>
<accession>A0A1I3JWJ6</accession>
<gene>
    <name evidence="2" type="ORF">SAMN05421753_11133</name>
</gene>
<evidence type="ECO:0000259" key="1">
    <source>
        <dbReference type="Pfam" id="PF01882"/>
    </source>
</evidence>
<name>A0A1I3JWJ6_9PLAN</name>
<sequence>MAELKIMTKPAGYIEDHRVLDTRQFKIAVRRLADSLGYGTDRSPFVGSGIDYVQSRTYEPGDAVKTIDWRITARTGKPHVKQYETPRRVPVWLLVDTSASMTIGMGKTNKYETAVFLAGGIALSSLDRMSPVGVLGVGERRLRVPPTLARPQIMGWLHQLRRFEFGERTRLSAELSQLSAQLPERSLIFVLSDLHDADAVAMLKRVAARHETVVLQLRDPASRPMPGTGFLRAKEAETGRAFISHRHSAPDLMHEDLRRAGVDHLLIDVDVPYVGRLRQFLFSRGQLGRGGR</sequence>
<dbReference type="SUPFAM" id="SSF53300">
    <property type="entry name" value="vWA-like"/>
    <property type="match status" value="1"/>
</dbReference>
<dbReference type="PANTHER" id="PTHR33608">
    <property type="entry name" value="BLL2464 PROTEIN"/>
    <property type="match status" value="1"/>
</dbReference>
<reference evidence="3" key="1">
    <citation type="submission" date="2016-10" db="EMBL/GenBank/DDBJ databases">
        <authorList>
            <person name="Varghese N."/>
            <person name="Submissions S."/>
        </authorList>
    </citation>
    <scope>NUCLEOTIDE SEQUENCE [LARGE SCALE GENOMIC DNA]</scope>
    <source>
        <strain evidence="3">DSM 26348</strain>
    </source>
</reference>
<dbReference type="InterPro" id="IPR002881">
    <property type="entry name" value="DUF58"/>
</dbReference>
<evidence type="ECO:0000313" key="3">
    <source>
        <dbReference type="Proteomes" id="UP000199518"/>
    </source>
</evidence>
<dbReference type="InterPro" id="IPR036465">
    <property type="entry name" value="vWFA_dom_sf"/>
</dbReference>
<feature type="domain" description="DUF58" evidence="1">
    <location>
        <begin position="54"/>
        <end position="243"/>
    </location>
</feature>
<dbReference type="Proteomes" id="UP000199518">
    <property type="component" value="Unassembled WGS sequence"/>
</dbReference>
<dbReference type="PANTHER" id="PTHR33608:SF6">
    <property type="entry name" value="BLL2464 PROTEIN"/>
    <property type="match status" value="1"/>
</dbReference>
<protein>
    <recommendedName>
        <fullName evidence="1">DUF58 domain-containing protein</fullName>
    </recommendedName>
</protein>
<proteinExistence type="predicted"/>
<keyword evidence="3" id="KW-1185">Reference proteome</keyword>
<organism evidence="2 3">
    <name type="scientific">Planctomicrobium piriforme</name>
    <dbReference type="NCBI Taxonomy" id="1576369"/>
    <lineage>
        <taxon>Bacteria</taxon>
        <taxon>Pseudomonadati</taxon>
        <taxon>Planctomycetota</taxon>
        <taxon>Planctomycetia</taxon>
        <taxon>Planctomycetales</taxon>
        <taxon>Planctomycetaceae</taxon>
        <taxon>Planctomicrobium</taxon>
    </lineage>
</organism>
<evidence type="ECO:0000313" key="2">
    <source>
        <dbReference type="EMBL" id="SFI64450.1"/>
    </source>
</evidence>
<dbReference type="EMBL" id="FOQD01000011">
    <property type="protein sequence ID" value="SFI64450.1"/>
    <property type="molecule type" value="Genomic_DNA"/>
</dbReference>